<reference evidence="3 5" key="2">
    <citation type="submission" date="2020-08" db="EMBL/GenBank/DDBJ databases">
        <title>Genomic Encyclopedia of Type Strains, Phase III (KMG-III): the genomes of soil and plant-associated and newly described type strains.</title>
        <authorList>
            <person name="Whitman W."/>
        </authorList>
    </citation>
    <scope>NUCLEOTIDE SEQUENCE [LARGE SCALE GENOMIC DNA]</scope>
    <source>
        <strain evidence="3 5">CECT 8088</strain>
    </source>
</reference>
<feature type="region of interest" description="Disordered" evidence="1">
    <location>
        <begin position="92"/>
        <end position="111"/>
    </location>
</feature>
<evidence type="ECO:0000256" key="1">
    <source>
        <dbReference type="SAM" id="MobiDB-lite"/>
    </source>
</evidence>
<evidence type="ECO:0000313" key="5">
    <source>
        <dbReference type="Proteomes" id="UP000557688"/>
    </source>
</evidence>
<feature type="region of interest" description="Disordered" evidence="1">
    <location>
        <begin position="53"/>
        <end position="82"/>
    </location>
</feature>
<dbReference type="Proteomes" id="UP000557688">
    <property type="component" value="Unassembled WGS sequence"/>
</dbReference>
<dbReference type="EMBL" id="JABXXQ010000146">
    <property type="protein sequence ID" value="NVN30397.1"/>
    <property type="molecule type" value="Genomic_DNA"/>
</dbReference>
<keyword evidence="2" id="KW-0732">Signal</keyword>
<proteinExistence type="predicted"/>
<dbReference type="PROSITE" id="PS51257">
    <property type="entry name" value="PROKAR_LIPOPROTEIN"/>
    <property type="match status" value="1"/>
</dbReference>
<comment type="caution">
    <text evidence="3">The sequence shown here is derived from an EMBL/GenBank/DDBJ whole genome shotgun (WGS) entry which is preliminary data.</text>
</comment>
<dbReference type="AlphaFoldDB" id="A0A839V3I3"/>
<organism evidence="3 5">
    <name type="scientific">Endobacter medicaginis</name>
    <dbReference type="NCBI Taxonomy" id="1181271"/>
    <lineage>
        <taxon>Bacteria</taxon>
        <taxon>Pseudomonadati</taxon>
        <taxon>Pseudomonadota</taxon>
        <taxon>Alphaproteobacteria</taxon>
        <taxon>Acetobacterales</taxon>
        <taxon>Acetobacteraceae</taxon>
        <taxon>Endobacter</taxon>
    </lineage>
</organism>
<protein>
    <recommendedName>
        <fullName evidence="7">Lipoprotein</fullName>
    </recommendedName>
</protein>
<gene>
    <name evidence="3" type="ORF">FHR90_002949</name>
    <name evidence="4" type="ORF">HUK83_08625</name>
</gene>
<evidence type="ECO:0000313" key="4">
    <source>
        <dbReference type="EMBL" id="NVN30397.1"/>
    </source>
</evidence>
<feature type="signal peptide" evidence="2">
    <location>
        <begin position="1"/>
        <end position="22"/>
    </location>
</feature>
<evidence type="ECO:0000313" key="6">
    <source>
        <dbReference type="Proteomes" id="UP000565205"/>
    </source>
</evidence>
<reference evidence="4 6" key="1">
    <citation type="submission" date="2020-06" db="EMBL/GenBank/DDBJ databases">
        <title>Description of novel acetic acid bacteria.</title>
        <authorList>
            <person name="Sombolestani A."/>
        </authorList>
    </citation>
    <scope>NUCLEOTIDE SEQUENCE [LARGE SCALE GENOMIC DNA]</scope>
    <source>
        <strain evidence="4 6">LMG 26838</strain>
    </source>
</reference>
<evidence type="ECO:0008006" key="7">
    <source>
        <dbReference type="Google" id="ProtNLM"/>
    </source>
</evidence>
<keyword evidence="5" id="KW-1185">Reference proteome</keyword>
<dbReference type="RefSeq" id="WP_176623897.1">
    <property type="nucleotide sequence ID" value="NZ_JABXXQ010000146.1"/>
</dbReference>
<feature type="chain" id="PRO_5036240754" description="Lipoprotein" evidence="2">
    <location>
        <begin position="23"/>
        <end position="121"/>
    </location>
</feature>
<name>A0A839V3I3_9PROT</name>
<feature type="compositionally biased region" description="Basic and acidic residues" evidence="1">
    <location>
        <begin position="53"/>
        <end position="63"/>
    </location>
</feature>
<sequence length="121" mass="12837">MRLLHASPLLLTGLLGAIGALGGCSPNLTPQQQADLNRRDACTDYANRLYRQQNRDLLSRGDETGTPFSASGNRAAPSAGLSEQYHQDNVIADCMANGGPPTAGTMRDIRSSTEAILNAPR</sequence>
<evidence type="ECO:0000313" key="3">
    <source>
        <dbReference type="EMBL" id="MBB3175100.1"/>
    </source>
</evidence>
<evidence type="ECO:0000256" key="2">
    <source>
        <dbReference type="SAM" id="SignalP"/>
    </source>
</evidence>
<accession>A0A839V3I3</accession>
<dbReference type="Proteomes" id="UP000565205">
    <property type="component" value="Unassembled WGS sequence"/>
</dbReference>
<dbReference type="EMBL" id="JACHXV010000018">
    <property type="protein sequence ID" value="MBB3175100.1"/>
    <property type="molecule type" value="Genomic_DNA"/>
</dbReference>